<organism evidence="2 3">
    <name type="scientific">Lasius niger</name>
    <name type="common">Black garden ant</name>
    <dbReference type="NCBI Taxonomy" id="67767"/>
    <lineage>
        <taxon>Eukaryota</taxon>
        <taxon>Metazoa</taxon>
        <taxon>Ecdysozoa</taxon>
        <taxon>Arthropoda</taxon>
        <taxon>Hexapoda</taxon>
        <taxon>Insecta</taxon>
        <taxon>Pterygota</taxon>
        <taxon>Neoptera</taxon>
        <taxon>Endopterygota</taxon>
        <taxon>Hymenoptera</taxon>
        <taxon>Apocrita</taxon>
        <taxon>Aculeata</taxon>
        <taxon>Formicoidea</taxon>
        <taxon>Formicidae</taxon>
        <taxon>Formicinae</taxon>
        <taxon>Lasius</taxon>
        <taxon>Lasius</taxon>
    </lineage>
</organism>
<keyword evidence="3" id="KW-1185">Reference proteome</keyword>
<dbReference type="PANTHER" id="PTHR47266">
    <property type="entry name" value="ENDONUCLEASE-RELATED"/>
    <property type="match status" value="1"/>
</dbReference>
<dbReference type="AlphaFoldDB" id="A0A0J7K3L5"/>
<comment type="caution">
    <text evidence="2">The sequence shown here is derived from an EMBL/GenBank/DDBJ whole genome shotgun (WGS) entry which is preliminary data.</text>
</comment>
<dbReference type="Proteomes" id="UP000036403">
    <property type="component" value="Unassembled WGS sequence"/>
</dbReference>
<protein>
    <submittedName>
        <fullName evidence="2">Reverse ribonuclease integrase</fullName>
    </submittedName>
</protein>
<name>A0A0J7K3L5_LASNI</name>
<dbReference type="EMBL" id="LBMM01015563">
    <property type="protein sequence ID" value="KMQ84761.1"/>
    <property type="molecule type" value="Genomic_DNA"/>
</dbReference>
<proteinExistence type="predicted"/>
<sequence>MFRDTADHVKRCDTCQRTKVEQAGAAGLMGHRVVKGPWTVIATDIMGPFPKSKSGFATAEGTTPAPEGSTPTVAVLGEITPKGQPKEPEPVPITGKYAGETGTIPSTPPHPGYAQGTEPAQGPLSRKGREGTSGEGHPPPIVLVGGASKNGHLMLELSRHRSSVHELSIPAE</sequence>
<dbReference type="OrthoDB" id="7697376at2759"/>
<dbReference type="InterPro" id="IPR052160">
    <property type="entry name" value="Gypsy_RT_Integrase-like"/>
</dbReference>
<evidence type="ECO:0000313" key="2">
    <source>
        <dbReference type="EMBL" id="KMQ84761.1"/>
    </source>
</evidence>
<gene>
    <name evidence="2" type="ORF">RF55_17182</name>
</gene>
<evidence type="ECO:0000313" key="3">
    <source>
        <dbReference type="Proteomes" id="UP000036403"/>
    </source>
</evidence>
<dbReference type="PaxDb" id="67767-A0A0J7K3L5"/>
<feature type="region of interest" description="Disordered" evidence="1">
    <location>
        <begin position="53"/>
        <end position="146"/>
    </location>
</feature>
<accession>A0A0J7K3L5</accession>
<dbReference type="STRING" id="67767.A0A0J7K3L5"/>
<evidence type="ECO:0000256" key="1">
    <source>
        <dbReference type="SAM" id="MobiDB-lite"/>
    </source>
</evidence>
<reference evidence="2 3" key="1">
    <citation type="submission" date="2015-04" db="EMBL/GenBank/DDBJ databases">
        <title>Lasius niger genome sequencing.</title>
        <authorList>
            <person name="Konorov E.A."/>
            <person name="Nikitin M.A."/>
            <person name="Kirill M.V."/>
            <person name="Chang P."/>
        </authorList>
    </citation>
    <scope>NUCLEOTIDE SEQUENCE [LARGE SCALE GENOMIC DNA]</scope>
    <source>
        <tissue evidence="2">Whole</tissue>
    </source>
</reference>